<accession>A0AAW4GM77</accession>
<dbReference type="Proteomes" id="UP000749453">
    <property type="component" value="Unassembled WGS sequence"/>
</dbReference>
<dbReference type="Gene3D" id="3.40.50.1820">
    <property type="entry name" value="alpha/beta hydrolase"/>
    <property type="match status" value="1"/>
</dbReference>
<dbReference type="AlphaFoldDB" id="A0AAW4GM77"/>
<proteinExistence type="predicted"/>
<dbReference type="GO" id="GO:0006508">
    <property type="term" value="P:proteolysis"/>
    <property type="evidence" value="ECO:0007669"/>
    <property type="project" value="InterPro"/>
</dbReference>
<reference evidence="6" key="1">
    <citation type="submission" date="2021-01" db="EMBL/GenBank/DDBJ databases">
        <title>Stenotrophomonas maltophilia.</title>
        <authorList>
            <person name="Yu Y."/>
        </authorList>
    </citation>
    <scope>NUCLEOTIDE SEQUENCE [LARGE SCALE GENOMIC DNA]</scope>
    <source>
        <strain evidence="6">As-6</strain>
    </source>
</reference>
<reference evidence="4" key="2">
    <citation type="submission" date="2021-01" db="EMBL/GenBank/DDBJ databases">
        <authorList>
            <person name="Yu Y."/>
        </authorList>
    </citation>
    <scope>NUCLEOTIDE SEQUENCE</scope>
    <source>
        <strain evidence="4">As-5</strain>
        <strain evidence="5">As-6</strain>
    </source>
</reference>
<organism evidence="4 7">
    <name type="scientific">Stenotrophomonas lactitubi</name>
    <dbReference type="NCBI Taxonomy" id="2045214"/>
    <lineage>
        <taxon>Bacteria</taxon>
        <taxon>Pseudomonadati</taxon>
        <taxon>Pseudomonadota</taxon>
        <taxon>Gammaproteobacteria</taxon>
        <taxon>Lysobacterales</taxon>
        <taxon>Lysobacteraceae</taxon>
        <taxon>Stenotrophomonas</taxon>
    </lineage>
</organism>
<dbReference type="Pfam" id="PF00326">
    <property type="entry name" value="Peptidase_S9"/>
    <property type="match status" value="1"/>
</dbReference>
<feature type="domain" description="Peptidase S9 prolyl oligopeptidase catalytic" evidence="3">
    <location>
        <begin position="441"/>
        <end position="647"/>
    </location>
</feature>
<comment type="caution">
    <text evidence="4">The sequence shown here is derived from an EMBL/GenBank/DDBJ whole genome shotgun (WGS) entry which is preliminary data.</text>
</comment>
<sequence>MRRTVLAVLLCAAVGGATAGAGVVDLDRYLRQEAFTDIRISPGGEYVAATVPIEAGTALAIYRIADMKMVGTFRPPRNNHAHTFDWVSNDRLLVGMAQKFGVLDRPALTGELFGINADGKGGELLVGYRTAETGLGTNIKVKPAGMVAAFLTDELKDDDRNVLVAVTPFTANAFTQLERMDVNTGRRNAVARAPIAQAEFTTDAQGEVRFAYGSGTDETNKKLYYRAGASSEWVLLNDEALSRRIEAAIGFSADGRLAYLQTEQAEGPDAIVSWDPQSNERRVVLRDEVVDPHRIIFRPGTRVPVGAEFLGDVPRTRFFDEASAEARLYRSLEAGLGGPVYITSSTRDGRTVLVESHSARNPGDFYLYDTIDKKARHLISRSDWIDPAQSAVVQPVSLKARDGLALHGFLTLPAGQQATGLPMVVMPHGGPIGIFDDGTYDVDAQMLAAAGYAVLQVNYRGSANYGRAHAQAAKLQWGRAMQDDVTDATRWAIAEGIADKSRICIYGGSYGAYAAMMGPVREPGLYRCAAGYVGVYDLPLMYARGDIQDDASGLTYLREWVGRPKELVEQSPVNLAAQIRVPVLLAAGREDQRAPVVHTQRMEAALKQAGTPVEALYYKAEGHGFYSPANRRDYYTRLLAFLSRSLGGGTAAAATAPSKAKAP</sequence>
<evidence type="ECO:0000256" key="2">
    <source>
        <dbReference type="SAM" id="SignalP"/>
    </source>
</evidence>
<evidence type="ECO:0000256" key="1">
    <source>
        <dbReference type="ARBA" id="ARBA00022801"/>
    </source>
</evidence>
<protein>
    <submittedName>
        <fullName evidence="4">S9 family peptidase</fullName>
    </submittedName>
</protein>
<dbReference type="InterPro" id="IPR001375">
    <property type="entry name" value="Peptidase_S9_cat"/>
</dbReference>
<dbReference type="GO" id="GO:0004252">
    <property type="term" value="F:serine-type endopeptidase activity"/>
    <property type="evidence" value="ECO:0007669"/>
    <property type="project" value="TreeGrafter"/>
</dbReference>
<evidence type="ECO:0000313" key="7">
    <source>
        <dbReference type="Proteomes" id="UP000784064"/>
    </source>
</evidence>
<feature type="chain" id="PRO_5043811792" evidence="2">
    <location>
        <begin position="20"/>
        <end position="663"/>
    </location>
</feature>
<name>A0AAW4GM77_9GAMM</name>
<dbReference type="Proteomes" id="UP000784064">
    <property type="component" value="Unassembled WGS sequence"/>
</dbReference>
<evidence type="ECO:0000313" key="4">
    <source>
        <dbReference type="EMBL" id="MBM9915180.1"/>
    </source>
</evidence>
<dbReference type="SUPFAM" id="SSF82171">
    <property type="entry name" value="DPP6 N-terminal domain-like"/>
    <property type="match status" value="1"/>
</dbReference>
<keyword evidence="2" id="KW-0732">Signal</keyword>
<dbReference type="PANTHER" id="PTHR42776">
    <property type="entry name" value="SERINE PEPTIDASE S9 FAMILY MEMBER"/>
    <property type="match status" value="1"/>
</dbReference>
<keyword evidence="6" id="KW-1185">Reference proteome</keyword>
<dbReference type="EMBL" id="JAFFTA010000030">
    <property type="protein sequence ID" value="MBM9915180.1"/>
    <property type="molecule type" value="Genomic_DNA"/>
</dbReference>
<dbReference type="InterPro" id="IPR029058">
    <property type="entry name" value="AB_hydrolase_fold"/>
</dbReference>
<feature type="signal peptide" evidence="2">
    <location>
        <begin position="1"/>
        <end position="19"/>
    </location>
</feature>
<dbReference type="PANTHER" id="PTHR42776:SF27">
    <property type="entry name" value="DIPEPTIDYL PEPTIDASE FAMILY MEMBER 6"/>
    <property type="match status" value="1"/>
</dbReference>
<dbReference type="SUPFAM" id="SSF53474">
    <property type="entry name" value="alpha/beta-Hydrolases"/>
    <property type="match status" value="1"/>
</dbReference>
<evidence type="ECO:0000313" key="5">
    <source>
        <dbReference type="EMBL" id="MBM9936610.1"/>
    </source>
</evidence>
<gene>
    <name evidence="4" type="ORF">JJW18_17015</name>
    <name evidence="5" type="ORF">JJW19_00500</name>
</gene>
<keyword evidence="1" id="KW-0378">Hydrolase</keyword>
<dbReference type="RefSeq" id="WP_205404973.1">
    <property type="nucleotide sequence ID" value="NZ_JAFFTA010000030.1"/>
</dbReference>
<dbReference type="EMBL" id="JAFFTB010000001">
    <property type="protein sequence ID" value="MBM9936610.1"/>
    <property type="molecule type" value="Genomic_DNA"/>
</dbReference>
<evidence type="ECO:0000313" key="6">
    <source>
        <dbReference type="Proteomes" id="UP000749453"/>
    </source>
</evidence>
<evidence type="ECO:0000259" key="3">
    <source>
        <dbReference type="Pfam" id="PF00326"/>
    </source>
</evidence>